<evidence type="ECO:0000313" key="3">
    <source>
        <dbReference type="Proteomes" id="UP000314294"/>
    </source>
</evidence>
<feature type="region of interest" description="Disordered" evidence="1">
    <location>
        <begin position="11"/>
        <end position="42"/>
    </location>
</feature>
<name>A0A4Z2EPT4_9TELE</name>
<gene>
    <name evidence="2" type="ORF">EYF80_059526</name>
</gene>
<sequence>MTPVLGSCVARQRSNNNRGKWAVGGGAGQKEPRAPDHRGPPPTAVLMLPDRQGLPRYPMCVTDTHGVCGIGSWCVCVCV</sequence>
<dbReference type="EMBL" id="SRLO01004621">
    <property type="protein sequence ID" value="TNN30322.1"/>
    <property type="molecule type" value="Genomic_DNA"/>
</dbReference>
<feature type="compositionally biased region" description="Basic and acidic residues" evidence="1">
    <location>
        <begin position="30"/>
        <end position="39"/>
    </location>
</feature>
<comment type="caution">
    <text evidence="2">The sequence shown here is derived from an EMBL/GenBank/DDBJ whole genome shotgun (WGS) entry which is preliminary data.</text>
</comment>
<dbReference type="Proteomes" id="UP000314294">
    <property type="component" value="Unassembled WGS sequence"/>
</dbReference>
<protein>
    <submittedName>
        <fullName evidence="2">Uncharacterized protein</fullName>
    </submittedName>
</protein>
<evidence type="ECO:0000256" key="1">
    <source>
        <dbReference type="SAM" id="MobiDB-lite"/>
    </source>
</evidence>
<organism evidence="2 3">
    <name type="scientific">Liparis tanakae</name>
    <name type="common">Tanaka's snailfish</name>
    <dbReference type="NCBI Taxonomy" id="230148"/>
    <lineage>
        <taxon>Eukaryota</taxon>
        <taxon>Metazoa</taxon>
        <taxon>Chordata</taxon>
        <taxon>Craniata</taxon>
        <taxon>Vertebrata</taxon>
        <taxon>Euteleostomi</taxon>
        <taxon>Actinopterygii</taxon>
        <taxon>Neopterygii</taxon>
        <taxon>Teleostei</taxon>
        <taxon>Neoteleostei</taxon>
        <taxon>Acanthomorphata</taxon>
        <taxon>Eupercaria</taxon>
        <taxon>Perciformes</taxon>
        <taxon>Cottioidei</taxon>
        <taxon>Cottales</taxon>
        <taxon>Liparidae</taxon>
        <taxon>Liparis</taxon>
    </lineage>
</organism>
<evidence type="ECO:0000313" key="2">
    <source>
        <dbReference type="EMBL" id="TNN30322.1"/>
    </source>
</evidence>
<proteinExistence type="predicted"/>
<accession>A0A4Z2EPT4</accession>
<dbReference type="AlphaFoldDB" id="A0A4Z2EPT4"/>
<keyword evidence="3" id="KW-1185">Reference proteome</keyword>
<reference evidence="2 3" key="1">
    <citation type="submission" date="2019-03" db="EMBL/GenBank/DDBJ databases">
        <title>First draft genome of Liparis tanakae, snailfish: a comprehensive survey of snailfish specific genes.</title>
        <authorList>
            <person name="Kim W."/>
            <person name="Song I."/>
            <person name="Jeong J.-H."/>
            <person name="Kim D."/>
            <person name="Kim S."/>
            <person name="Ryu S."/>
            <person name="Song J.Y."/>
            <person name="Lee S.K."/>
        </authorList>
    </citation>
    <scope>NUCLEOTIDE SEQUENCE [LARGE SCALE GENOMIC DNA]</scope>
    <source>
        <tissue evidence="2">Muscle</tissue>
    </source>
</reference>